<reference evidence="5" key="2">
    <citation type="journal article" date="2021" name="PeerJ">
        <title>Extensive microbial diversity within the chicken gut microbiome revealed by metagenomics and culture.</title>
        <authorList>
            <person name="Gilroy R."/>
            <person name="Ravi A."/>
            <person name="Getino M."/>
            <person name="Pursley I."/>
            <person name="Horton D.L."/>
            <person name="Alikhan N.F."/>
            <person name="Baker D."/>
            <person name="Gharbi K."/>
            <person name="Hall N."/>
            <person name="Watson M."/>
            <person name="Adriaenssens E.M."/>
            <person name="Foster-Nyarko E."/>
            <person name="Jarju S."/>
            <person name="Secka A."/>
            <person name="Antonio M."/>
            <person name="Oren A."/>
            <person name="Chaudhuri R.R."/>
            <person name="La Ragione R."/>
            <person name="Hildebrand F."/>
            <person name="Pallen M.J."/>
        </authorList>
    </citation>
    <scope>NUCLEOTIDE SEQUENCE</scope>
    <source>
        <strain evidence="5">23406</strain>
    </source>
</reference>
<evidence type="ECO:0000256" key="3">
    <source>
        <dbReference type="ARBA" id="ARBA00022801"/>
    </source>
</evidence>
<dbReference type="InterPro" id="IPR029062">
    <property type="entry name" value="Class_I_gatase-like"/>
</dbReference>
<evidence type="ECO:0000313" key="6">
    <source>
        <dbReference type="Proteomes" id="UP000886891"/>
    </source>
</evidence>
<sequence length="252" mass="27678">MNRLLFAIGGGELRTKTTLPIDRVIASVLRRRAGERRPCALFFGTASHDSLPYFNSFRKIYTSVFDIKVDVALLTKKDVPLARIREKIELADLIYVGGGDTCYLIDVWKSTGILPDILAAYRRGTVLAGLSAGAVCWFERMYTDSFKMNGLCDEYRLYDGLGLLPGLMSPHYEGRRQDFAAAIEASGLSEAYGVDTDAALVFENETPVGMLSAGGGCYKLKRLAEGVSETPLATFFEAESGDQSDALPRMTR</sequence>
<name>A0A9D1NAY0_9FIRM</name>
<dbReference type="AlphaFoldDB" id="A0A9D1NAY0"/>
<dbReference type="Pfam" id="PF03575">
    <property type="entry name" value="Peptidase_S51"/>
    <property type="match status" value="1"/>
</dbReference>
<reference evidence="5" key="1">
    <citation type="submission" date="2020-10" db="EMBL/GenBank/DDBJ databases">
        <authorList>
            <person name="Gilroy R."/>
        </authorList>
    </citation>
    <scope>NUCLEOTIDE SEQUENCE</scope>
    <source>
        <strain evidence="5">23406</strain>
    </source>
</reference>
<keyword evidence="4" id="KW-0720">Serine protease</keyword>
<dbReference type="PANTHER" id="PTHR20842">
    <property type="entry name" value="PROTEASE S51 ALPHA-ASPARTYL DIPEPTIDASE"/>
    <property type="match status" value="1"/>
</dbReference>
<dbReference type="GO" id="GO:0006508">
    <property type="term" value="P:proteolysis"/>
    <property type="evidence" value="ECO:0007669"/>
    <property type="project" value="UniProtKB-KW"/>
</dbReference>
<organism evidence="5 6">
    <name type="scientific">Candidatus Stercoripulliclostridium merdipullorum</name>
    <dbReference type="NCBI Taxonomy" id="2840952"/>
    <lineage>
        <taxon>Bacteria</taxon>
        <taxon>Bacillati</taxon>
        <taxon>Bacillota</taxon>
        <taxon>Clostridia</taxon>
        <taxon>Eubacteriales</taxon>
        <taxon>Candidatus Stercoripulliclostridium</taxon>
    </lineage>
</organism>
<dbReference type="PANTHER" id="PTHR20842:SF0">
    <property type="entry name" value="ALPHA-ASPARTYL DIPEPTIDASE"/>
    <property type="match status" value="1"/>
</dbReference>
<dbReference type="SUPFAM" id="SSF52317">
    <property type="entry name" value="Class I glutamine amidotransferase-like"/>
    <property type="match status" value="1"/>
</dbReference>
<accession>A0A9D1NAY0</accession>
<keyword evidence="3" id="KW-0378">Hydrolase</keyword>
<keyword evidence="5" id="KW-0315">Glutamine amidotransferase</keyword>
<proteinExistence type="inferred from homology"/>
<dbReference type="Gene3D" id="3.40.50.880">
    <property type="match status" value="1"/>
</dbReference>
<evidence type="ECO:0000313" key="5">
    <source>
        <dbReference type="EMBL" id="HIU99494.1"/>
    </source>
</evidence>
<dbReference type="InterPro" id="IPR005320">
    <property type="entry name" value="Peptidase_S51"/>
</dbReference>
<comment type="similarity">
    <text evidence="1">Belongs to the peptidase S51 family.</text>
</comment>
<evidence type="ECO:0000256" key="4">
    <source>
        <dbReference type="ARBA" id="ARBA00022825"/>
    </source>
</evidence>
<gene>
    <name evidence="5" type="ORF">IAB14_00075</name>
</gene>
<protein>
    <submittedName>
        <fullName evidence="5">Type 1 glutamine amidotransferase-like domain-containing protein</fullName>
    </submittedName>
</protein>
<dbReference type="Proteomes" id="UP000886891">
    <property type="component" value="Unassembled WGS sequence"/>
</dbReference>
<keyword evidence="2" id="KW-0645">Protease</keyword>
<comment type="caution">
    <text evidence="5">The sequence shown here is derived from an EMBL/GenBank/DDBJ whole genome shotgun (WGS) entry which is preliminary data.</text>
</comment>
<dbReference type="EMBL" id="DVOH01000002">
    <property type="protein sequence ID" value="HIU99494.1"/>
    <property type="molecule type" value="Genomic_DNA"/>
</dbReference>
<dbReference type="GO" id="GO:0008236">
    <property type="term" value="F:serine-type peptidase activity"/>
    <property type="evidence" value="ECO:0007669"/>
    <property type="project" value="UniProtKB-KW"/>
</dbReference>
<evidence type="ECO:0000256" key="2">
    <source>
        <dbReference type="ARBA" id="ARBA00022670"/>
    </source>
</evidence>
<evidence type="ECO:0000256" key="1">
    <source>
        <dbReference type="ARBA" id="ARBA00006534"/>
    </source>
</evidence>